<evidence type="ECO:0000256" key="3">
    <source>
        <dbReference type="ARBA" id="ARBA00022475"/>
    </source>
</evidence>
<evidence type="ECO:0000313" key="11">
    <source>
        <dbReference type="EMBL" id="EHY57579.1"/>
    </source>
</evidence>
<evidence type="ECO:0000256" key="8">
    <source>
        <dbReference type="ARBA" id="ARBA00035585"/>
    </source>
</evidence>
<keyword evidence="3" id="KW-1003">Cell membrane</keyword>
<evidence type="ECO:0008006" key="13">
    <source>
        <dbReference type="Google" id="ProtNLM"/>
    </source>
</evidence>
<dbReference type="eggNOG" id="ENOG502QT5F">
    <property type="taxonomic scope" value="Eukaryota"/>
</dbReference>
<feature type="transmembrane region" description="Helical" evidence="10">
    <location>
        <begin position="249"/>
        <end position="270"/>
    </location>
</feature>
<feature type="compositionally biased region" description="Low complexity" evidence="9">
    <location>
        <begin position="101"/>
        <end position="124"/>
    </location>
</feature>
<feature type="transmembrane region" description="Helical" evidence="10">
    <location>
        <begin position="341"/>
        <end position="363"/>
    </location>
</feature>
<dbReference type="PANTHER" id="PTHR28259:SF1">
    <property type="entry name" value="FLUORIDE EXPORT PROTEIN 1-RELATED"/>
    <property type="match status" value="1"/>
</dbReference>
<keyword evidence="5 10" id="KW-1133">Transmembrane helix</keyword>
<dbReference type="EMBL" id="JH226134">
    <property type="protein sequence ID" value="EHY57579.1"/>
    <property type="molecule type" value="Genomic_DNA"/>
</dbReference>
<comment type="function">
    <text evidence="1">Fluoride channel required for the rapid expulsion of cytoplasmic fluoride.</text>
</comment>
<evidence type="ECO:0000256" key="4">
    <source>
        <dbReference type="ARBA" id="ARBA00022692"/>
    </source>
</evidence>
<dbReference type="OMA" id="ADGYCGC"/>
<accession>H6C454</accession>
<evidence type="ECO:0000256" key="1">
    <source>
        <dbReference type="ARBA" id="ARBA00002598"/>
    </source>
</evidence>
<proteinExistence type="inferred from homology"/>
<organism evidence="11 12">
    <name type="scientific">Exophiala dermatitidis (strain ATCC 34100 / CBS 525.76 / NIH/UT8656)</name>
    <name type="common">Black yeast</name>
    <name type="synonym">Wangiella dermatitidis</name>
    <dbReference type="NCBI Taxonomy" id="858893"/>
    <lineage>
        <taxon>Eukaryota</taxon>
        <taxon>Fungi</taxon>
        <taxon>Dikarya</taxon>
        <taxon>Ascomycota</taxon>
        <taxon>Pezizomycotina</taxon>
        <taxon>Eurotiomycetes</taxon>
        <taxon>Chaetothyriomycetidae</taxon>
        <taxon>Chaetothyriales</taxon>
        <taxon>Herpotrichiellaceae</taxon>
        <taxon>Exophiala</taxon>
    </lineage>
</organism>
<dbReference type="GO" id="GO:0005886">
    <property type="term" value="C:plasma membrane"/>
    <property type="evidence" value="ECO:0007669"/>
    <property type="project" value="UniProtKB-SubCell"/>
</dbReference>
<dbReference type="VEuPathDB" id="FungiDB:HMPREF1120_05609"/>
<dbReference type="HOGENOM" id="CLU_030507_0_0_1"/>
<dbReference type="Pfam" id="PF02537">
    <property type="entry name" value="CRCB"/>
    <property type="match status" value="2"/>
</dbReference>
<feature type="region of interest" description="Disordered" evidence="9">
    <location>
        <begin position="1"/>
        <end position="28"/>
    </location>
</feature>
<keyword evidence="4 10" id="KW-0812">Transmembrane</keyword>
<keyword evidence="12" id="KW-1185">Reference proteome</keyword>
<evidence type="ECO:0000256" key="10">
    <source>
        <dbReference type="SAM" id="Phobius"/>
    </source>
</evidence>
<dbReference type="RefSeq" id="XP_009158040.1">
    <property type="nucleotide sequence ID" value="XM_009159792.1"/>
</dbReference>
<evidence type="ECO:0000256" key="2">
    <source>
        <dbReference type="ARBA" id="ARBA00004651"/>
    </source>
</evidence>
<dbReference type="AlphaFoldDB" id="H6C454"/>
<evidence type="ECO:0000256" key="6">
    <source>
        <dbReference type="ARBA" id="ARBA00023136"/>
    </source>
</evidence>
<comment type="similarity">
    <text evidence="7">Belongs to the fluoride channel Fluc/FEX (TC 1.A.43) family.</text>
</comment>
<dbReference type="FunCoup" id="H6C454">
    <property type="interactions" value="127"/>
</dbReference>
<evidence type="ECO:0000256" key="7">
    <source>
        <dbReference type="ARBA" id="ARBA00035120"/>
    </source>
</evidence>
<protein>
    <recommendedName>
        <fullName evidence="13">Chromosome condensation protein</fullName>
    </recommendedName>
</protein>
<feature type="compositionally biased region" description="Basic and acidic residues" evidence="9">
    <location>
        <begin position="1"/>
        <end position="17"/>
    </location>
</feature>
<name>H6C454_EXODN</name>
<feature type="region of interest" description="Disordered" evidence="9">
    <location>
        <begin position="41"/>
        <end position="135"/>
    </location>
</feature>
<dbReference type="GO" id="GO:1903425">
    <property type="term" value="F:fluoride transmembrane transporter activity"/>
    <property type="evidence" value="ECO:0007669"/>
    <property type="project" value="TreeGrafter"/>
</dbReference>
<comment type="subcellular location">
    <subcellularLocation>
        <location evidence="2">Cell membrane</location>
        <topology evidence="2">Multi-pass membrane protein</topology>
    </subcellularLocation>
</comment>
<dbReference type="PANTHER" id="PTHR28259">
    <property type="entry name" value="FLUORIDE EXPORT PROTEIN 1-RELATED"/>
    <property type="match status" value="1"/>
</dbReference>
<feature type="transmembrane region" description="Helical" evidence="10">
    <location>
        <begin position="369"/>
        <end position="386"/>
    </location>
</feature>
<gene>
    <name evidence="11" type="ORF">HMPREF1120_05609</name>
</gene>
<feature type="transmembrane region" description="Helical" evidence="10">
    <location>
        <begin position="300"/>
        <end position="320"/>
    </location>
</feature>
<comment type="catalytic activity">
    <reaction evidence="8">
        <text>fluoride(in) = fluoride(out)</text>
        <dbReference type="Rhea" id="RHEA:76159"/>
        <dbReference type="ChEBI" id="CHEBI:17051"/>
    </reaction>
    <physiologicalReaction direction="left-to-right" evidence="8">
        <dbReference type="Rhea" id="RHEA:76160"/>
    </physiologicalReaction>
</comment>
<dbReference type="InParanoid" id="H6C454"/>
<feature type="transmembrane region" description="Helical" evidence="10">
    <location>
        <begin position="145"/>
        <end position="164"/>
    </location>
</feature>
<dbReference type="GeneID" id="20310248"/>
<evidence type="ECO:0000256" key="5">
    <source>
        <dbReference type="ARBA" id="ARBA00022989"/>
    </source>
</evidence>
<feature type="transmembrane region" description="Helical" evidence="10">
    <location>
        <begin position="184"/>
        <end position="203"/>
    </location>
</feature>
<feature type="transmembrane region" description="Helical" evidence="10">
    <location>
        <begin position="398"/>
        <end position="420"/>
    </location>
</feature>
<dbReference type="Proteomes" id="UP000007304">
    <property type="component" value="Unassembled WGS sequence"/>
</dbReference>
<dbReference type="InterPro" id="IPR003691">
    <property type="entry name" value="FluC"/>
</dbReference>
<evidence type="ECO:0000313" key="12">
    <source>
        <dbReference type="Proteomes" id="UP000007304"/>
    </source>
</evidence>
<keyword evidence="6 10" id="KW-0472">Membrane</keyword>
<feature type="compositionally biased region" description="Polar residues" evidence="9">
    <location>
        <begin position="74"/>
        <end position="91"/>
    </location>
</feature>
<dbReference type="STRING" id="858893.H6C454"/>
<feature type="transmembrane region" description="Helical" evidence="10">
    <location>
        <begin position="465"/>
        <end position="489"/>
    </location>
</feature>
<reference evidence="11" key="1">
    <citation type="submission" date="2011-07" db="EMBL/GenBank/DDBJ databases">
        <title>The Genome Sequence of Exophiala (Wangiella) dermatitidis NIH/UT8656.</title>
        <authorList>
            <consortium name="The Broad Institute Genome Sequencing Platform"/>
            <person name="Cuomo C."/>
            <person name="Wang Z."/>
            <person name="Hunicke-Smith S."/>
            <person name="Szanislo P.J."/>
            <person name="Earl A."/>
            <person name="Young S.K."/>
            <person name="Zeng Q."/>
            <person name="Gargeya S."/>
            <person name="Fitzgerald M."/>
            <person name="Haas B."/>
            <person name="Abouelleil A."/>
            <person name="Alvarado L."/>
            <person name="Arachchi H.M."/>
            <person name="Berlin A."/>
            <person name="Brown A."/>
            <person name="Chapman S.B."/>
            <person name="Chen Z."/>
            <person name="Dunbar C."/>
            <person name="Freedman E."/>
            <person name="Gearin G."/>
            <person name="Gellesch M."/>
            <person name="Goldberg J."/>
            <person name="Griggs A."/>
            <person name="Gujja S."/>
            <person name="Heiman D."/>
            <person name="Howarth C."/>
            <person name="Larson L."/>
            <person name="Lui A."/>
            <person name="MacDonald P.J.P."/>
            <person name="Montmayeur A."/>
            <person name="Murphy C."/>
            <person name="Neiman D."/>
            <person name="Pearson M."/>
            <person name="Priest M."/>
            <person name="Roberts A."/>
            <person name="Saif S."/>
            <person name="Shea T."/>
            <person name="Shenoy N."/>
            <person name="Sisk P."/>
            <person name="Stolte C."/>
            <person name="Sykes S."/>
            <person name="Wortman J."/>
            <person name="Nusbaum C."/>
            <person name="Birren B."/>
        </authorList>
    </citation>
    <scope>NUCLEOTIDE SEQUENCE</scope>
    <source>
        <strain evidence="11">NIH/UT8656</strain>
    </source>
</reference>
<evidence type="ECO:0000256" key="9">
    <source>
        <dbReference type="SAM" id="MobiDB-lite"/>
    </source>
</evidence>
<sequence length="500" mass="55721">MSPLREHEATSDLEKGAMGHRIQSSCCDDVPTCTDELYDENAELSELAMPPPVESEPTHRKSISLENEEHQARITRTQLQESQNRTNSERTSIPAYATVPSQRRCSRSPQSQSSHSRSSISDVQHVTEGADGSQEKEMPLQQRMFFLPSTTEIFIVAHLIFFSILGTLARLGLEAITQYPRAPVLTAVLWANVAGSFIFGFLVEDRRLFREEWGKYTEEWSFKHLQDNPHDTHLAAEAIKRHRKAKATIPLYIGLATGFCGSFTSFSTFMRDAFLALSDELVEPKLPQGHSRHRGYDFEAVAAVLIIHVAGSIGALKVGAHAALATEKIMPILPFRWIRTVLDPLMVFLGPCCWLAAVFLATWPPRDDWRGRVLFSLIFAPVGCLFRFYVSRHLNGRFWVFPAGTFTANIFGTAILGMSYDLQHSGTRGLLSCQILEGIIEGYCGCATTVSTWVGELQTLERIHAYLYGTLTLVAGLGLLVLIIGSLLWTEGLQTVICQT</sequence>